<dbReference type="InParanoid" id="D8MB38"/>
<feature type="transmembrane region" description="Helical" evidence="6">
    <location>
        <begin position="60"/>
        <end position="81"/>
    </location>
</feature>
<dbReference type="GO" id="GO:0016020">
    <property type="term" value="C:membrane"/>
    <property type="evidence" value="ECO:0007669"/>
    <property type="project" value="UniProtKB-SubCell"/>
</dbReference>
<evidence type="ECO:0000313" key="7">
    <source>
        <dbReference type="EMBL" id="CBK25277.2"/>
    </source>
</evidence>
<proteinExistence type="predicted"/>
<keyword evidence="8" id="KW-1185">Reference proteome</keyword>
<evidence type="ECO:0000256" key="6">
    <source>
        <dbReference type="SAM" id="Phobius"/>
    </source>
</evidence>
<dbReference type="EMBL" id="FN668690">
    <property type="protein sequence ID" value="CBK25277.2"/>
    <property type="molecule type" value="Genomic_DNA"/>
</dbReference>
<dbReference type="AlphaFoldDB" id="D8MB38"/>
<keyword evidence="4 6" id="KW-1133">Transmembrane helix</keyword>
<sequence>MVKPFIPDYERRTIPLVPMIAISFVTLLDNFCNTLVNPIIPYLCKVYFPDLEDAEIGHYSGWITASYALGGIPGNFFWGWFADRYGRRWSICLSVMISINIFGLATNYATAILGRALWGFLNGNLGIAKTYISEICNDYTQTTGFAIFQTRNVVTRSILGPTLGGYLSKPEENFPELTKRYPYRYYIPCFTAFLICLFILIMVLFCLPETLSKEDVRKNEELLKRSREGMARLKEKRERDPNYRPTEEERIQEILMRGSYAKLVADKRILLSVVLMRSTRCG</sequence>
<name>D8MB38_BLAHO</name>
<dbReference type="OMA" id="RTSNHER"/>
<dbReference type="SUPFAM" id="SSF103473">
    <property type="entry name" value="MFS general substrate transporter"/>
    <property type="match status" value="1"/>
</dbReference>
<dbReference type="Proteomes" id="UP000008312">
    <property type="component" value="Unassembled WGS sequence"/>
</dbReference>
<dbReference type="Pfam" id="PF07690">
    <property type="entry name" value="MFS_1"/>
    <property type="match status" value="1"/>
</dbReference>
<feature type="transmembrane region" description="Helical" evidence="6">
    <location>
        <begin position="93"/>
        <end position="118"/>
    </location>
</feature>
<organism evidence="7">
    <name type="scientific">Blastocystis hominis</name>
    <dbReference type="NCBI Taxonomy" id="12968"/>
    <lineage>
        <taxon>Eukaryota</taxon>
        <taxon>Sar</taxon>
        <taxon>Stramenopiles</taxon>
        <taxon>Bigyra</taxon>
        <taxon>Opalozoa</taxon>
        <taxon>Opalinata</taxon>
        <taxon>Blastocystidae</taxon>
        <taxon>Blastocystis</taxon>
    </lineage>
</organism>
<evidence type="ECO:0000313" key="8">
    <source>
        <dbReference type="Proteomes" id="UP000008312"/>
    </source>
</evidence>
<dbReference type="OrthoDB" id="4139357at2759"/>
<dbReference type="GeneID" id="24923339"/>
<dbReference type="InterPro" id="IPR011701">
    <property type="entry name" value="MFS"/>
</dbReference>
<dbReference type="InterPro" id="IPR036259">
    <property type="entry name" value="MFS_trans_sf"/>
</dbReference>
<evidence type="ECO:0000256" key="1">
    <source>
        <dbReference type="ARBA" id="ARBA00004141"/>
    </source>
</evidence>
<comment type="subcellular location">
    <subcellularLocation>
        <location evidence="1">Membrane</location>
        <topology evidence="1">Multi-pass membrane protein</topology>
    </subcellularLocation>
</comment>
<evidence type="ECO:0000256" key="3">
    <source>
        <dbReference type="ARBA" id="ARBA00022692"/>
    </source>
</evidence>
<dbReference type="GO" id="GO:0022857">
    <property type="term" value="F:transmembrane transporter activity"/>
    <property type="evidence" value="ECO:0007669"/>
    <property type="project" value="InterPro"/>
</dbReference>
<feature type="transmembrane region" description="Helical" evidence="6">
    <location>
        <begin position="185"/>
        <end position="207"/>
    </location>
</feature>
<dbReference type="RefSeq" id="XP_012899325.1">
    <property type="nucleotide sequence ID" value="XM_013043871.1"/>
</dbReference>
<reference evidence="7" key="1">
    <citation type="submission" date="2010-02" db="EMBL/GenBank/DDBJ databases">
        <title>Sequencing and annotation of the Blastocystis hominis genome.</title>
        <authorList>
            <person name="Wincker P."/>
        </authorList>
    </citation>
    <scope>NUCLEOTIDE SEQUENCE</scope>
    <source>
        <strain evidence="7">Singapore isolate B</strain>
    </source>
</reference>
<evidence type="ECO:0000256" key="2">
    <source>
        <dbReference type="ARBA" id="ARBA00022448"/>
    </source>
</evidence>
<dbReference type="Gene3D" id="1.20.1250.20">
    <property type="entry name" value="MFS general substrate transporter like domains"/>
    <property type="match status" value="1"/>
</dbReference>
<gene>
    <name evidence="7" type="ORF">GSBLH_T00007215001</name>
</gene>
<protein>
    <recommendedName>
        <fullName evidence="9">Major facilitator superfamily (MFS) profile domain-containing protein</fullName>
    </recommendedName>
</protein>
<accession>D8MB38</accession>
<evidence type="ECO:0000256" key="5">
    <source>
        <dbReference type="ARBA" id="ARBA00023136"/>
    </source>
</evidence>
<keyword evidence="5 6" id="KW-0472">Membrane</keyword>
<evidence type="ECO:0000256" key="4">
    <source>
        <dbReference type="ARBA" id="ARBA00022989"/>
    </source>
</evidence>
<keyword evidence="3 6" id="KW-0812">Transmembrane</keyword>
<keyword evidence="2" id="KW-0813">Transport</keyword>
<dbReference type="PANTHER" id="PTHR23504">
    <property type="entry name" value="MAJOR FACILITATOR SUPERFAMILY DOMAIN-CONTAINING PROTEIN 10"/>
    <property type="match status" value="1"/>
</dbReference>
<feature type="transmembrane region" description="Helical" evidence="6">
    <location>
        <begin position="20"/>
        <end position="40"/>
    </location>
</feature>
<evidence type="ECO:0008006" key="9">
    <source>
        <dbReference type="Google" id="ProtNLM"/>
    </source>
</evidence>
<dbReference type="PANTHER" id="PTHR23504:SF15">
    <property type="entry name" value="MAJOR FACILITATOR SUPERFAMILY (MFS) PROFILE DOMAIN-CONTAINING PROTEIN"/>
    <property type="match status" value="1"/>
</dbReference>